<sequence length="111" mass="12214">MQEVLRRFAFDTICQVSLGMDPSCLDLSKPPPPLAVAFDARVCDLRHAGVGAGVRRLEAEEAPERGDGEGLGRCGEAGARMRGGDDPVEERDNDRRRRRPTVEIAGVRDRR</sequence>
<dbReference type="Proteomes" id="UP000653305">
    <property type="component" value="Unassembled WGS sequence"/>
</dbReference>
<keyword evidence="3" id="KW-1185">Reference proteome</keyword>
<evidence type="ECO:0000256" key="1">
    <source>
        <dbReference type="SAM" id="MobiDB-lite"/>
    </source>
</evidence>
<name>A0A830B663_9LAMI</name>
<protein>
    <submittedName>
        <fullName evidence="2">Cytochrome p450 94b1</fullName>
    </submittedName>
</protein>
<reference evidence="2" key="1">
    <citation type="submission" date="2020-07" db="EMBL/GenBank/DDBJ databases">
        <title>Ethylene signaling mediates host invasion by parasitic plants.</title>
        <authorList>
            <person name="Yoshida S."/>
        </authorList>
    </citation>
    <scope>NUCLEOTIDE SEQUENCE</scope>
    <source>
        <strain evidence="2">Okayama</strain>
    </source>
</reference>
<organism evidence="2 3">
    <name type="scientific">Phtheirospermum japonicum</name>
    <dbReference type="NCBI Taxonomy" id="374723"/>
    <lineage>
        <taxon>Eukaryota</taxon>
        <taxon>Viridiplantae</taxon>
        <taxon>Streptophyta</taxon>
        <taxon>Embryophyta</taxon>
        <taxon>Tracheophyta</taxon>
        <taxon>Spermatophyta</taxon>
        <taxon>Magnoliopsida</taxon>
        <taxon>eudicotyledons</taxon>
        <taxon>Gunneridae</taxon>
        <taxon>Pentapetalae</taxon>
        <taxon>asterids</taxon>
        <taxon>lamiids</taxon>
        <taxon>Lamiales</taxon>
        <taxon>Orobanchaceae</taxon>
        <taxon>Orobanchaceae incertae sedis</taxon>
        <taxon>Phtheirospermum</taxon>
    </lineage>
</organism>
<dbReference type="OrthoDB" id="1711835at2759"/>
<accession>A0A830B663</accession>
<feature type="compositionally biased region" description="Basic and acidic residues" evidence="1">
    <location>
        <begin position="59"/>
        <end position="70"/>
    </location>
</feature>
<evidence type="ECO:0000313" key="2">
    <source>
        <dbReference type="EMBL" id="GFP82456.1"/>
    </source>
</evidence>
<feature type="compositionally biased region" description="Basic and acidic residues" evidence="1">
    <location>
        <begin position="82"/>
        <end position="95"/>
    </location>
</feature>
<proteinExistence type="predicted"/>
<gene>
    <name evidence="2" type="ORF">PHJA_000388600</name>
</gene>
<evidence type="ECO:0000313" key="3">
    <source>
        <dbReference type="Proteomes" id="UP000653305"/>
    </source>
</evidence>
<feature type="region of interest" description="Disordered" evidence="1">
    <location>
        <begin position="59"/>
        <end position="111"/>
    </location>
</feature>
<comment type="caution">
    <text evidence="2">The sequence shown here is derived from an EMBL/GenBank/DDBJ whole genome shotgun (WGS) entry which is preliminary data.</text>
</comment>
<dbReference type="EMBL" id="BMAC01000044">
    <property type="protein sequence ID" value="GFP82456.1"/>
    <property type="molecule type" value="Genomic_DNA"/>
</dbReference>
<dbReference type="AlphaFoldDB" id="A0A830B663"/>